<evidence type="ECO:0000259" key="10">
    <source>
        <dbReference type="Pfam" id="PF08478"/>
    </source>
</evidence>
<keyword evidence="8" id="KW-0732">Signal</keyword>
<dbReference type="Pfam" id="PF03799">
    <property type="entry name" value="FtsQ_DivIB_C"/>
    <property type="match status" value="1"/>
</dbReference>
<gene>
    <name evidence="11" type="ORF">HMPREF9440_01188</name>
</gene>
<keyword evidence="2" id="KW-0997">Cell inner membrane</keyword>
<dbReference type="HOGENOM" id="CLU_064041_1_1_4"/>
<evidence type="ECO:0000256" key="2">
    <source>
        <dbReference type="ARBA" id="ARBA00022519"/>
    </source>
</evidence>
<dbReference type="PANTHER" id="PTHR35851">
    <property type="entry name" value="CELL DIVISION PROTEIN FTSQ"/>
    <property type="match status" value="1"/>
</dbReference>
<keyword evidence="4" id="KW-0812">Transmembrane</keyword>
<feature type="chain" id="PRO_5003587352" evidence="8">
    <location>
        <begin position="19"/>
        <end position="275"/>
    </location>
</feature>
<dbReference type="Pfam" id="PF08478">
    <property type="entry name" value="POTRA_1"/>
    <property type="match status" value="1"/>
</dbReference>
<dbReference type="Gene3D" id="3.10.20.310">
    <property type="entry name" value="membrane protein fhac"/>
    <property type="match status" value="1"/>
</dbReference>
<sequence length="275" mass="30226">MKTLRTLLFACLAALVLAGLTALTLPRDSAGRPFALTTLVTTSDPVKVPAARVKEAVEEVVAGQNFFTADLEAVRAAVEALPWVKRAQVRRRWPGGLEVRTELHEVFGIYEDGRLLSTEGVLFSANPEESPETNLPDIFGPAEDAPELVRAAKLFSEMIKPLDARITELILSDRGGWSFVMTGDGMPPTRVELGQVHEDDTPEKRLRTLVEAYPLMKELFGGPPSTLDARYDRAFAAGLPDRALIEKHARSMREAGRGRDPVPLPEEDTNEATER</sequence>
<evidence type="ECO:0000259" key="9">
    <source>
        <dbReference type="Pfam" id="PF03799"/>
    </source>
</evidence>
<keyword evidence="12" id="KW-1185">Reference proteome</keyword>
<keyword evidence="6" id="KW-0131">Cell cycle</keyword>
<evidence type="ECO:0000256" key="8">
    <source>
        <dbReference type="SAM" id="SignalP"/>
    </source>
</evidence>
<evidence type="ECO:0000313" key="11">
    <source>
        <dbReference type="EMBL" id="EHY31435.1"/>
    </source>
</evidence>
<evidence type="ECO:0000256" key="5">
    <source>
        <dbReference type="ARBA" id="ARBA00022989"/>
    </source>
</evidence>
<evidence type="ECO:0000256" key="3">
    <source>
        <dbReference type="ARBA" id="ARBA00022618"/>
    </source>
</evidence>
<dbReference type="InterPro" id="IPR005548">
    <property type="entry name" value="Cell_div_FtsQ/DivIB_C"/>
</dbReference>
<keyword evidence="5" id="KW-0472">Membrane</keyword>
<organism evidence="11 12">
    <name type="scientific">Sutterella parvirubra YIT 11816</name>
    <dbReference type="NCBI Taxonomy" id="762967"/>
    <lineage>
        <taxon>Bacteria</taxon>
        <taxon>Pseudomonadati</taxon>
        <taxon>Pseudomonadota</taxon>
        <taxon>Betaproteobacteria</taxon>
        <taxon>Burkholderiales</taxon>
        <taxon>Sutterellaceae</taxon>
        <taxon>Sutterella</taxon>
    </lineage>
</organism>
<accession>H3KEM4</accession>
<evidence type="ECO:0000256" key="7">
    <source>
        <dbReference type="SAM" id="MobiDB-lite"/>
    </source>
</evidence>
<dbReference type="Proteomes" id="UP000004956">
    <property type="component" value="Unassembled WGS sequence"/>
</dbReference>
<feature type="domain" description="Cell division protein FtsQ/DivIB C-terminal" evidence="9">
    <location>
        <begin position="113"/>
        <end position="228"/>
    </location>
</feature>
<dbReference type="AlphaFoldDB" id="H3KEM4"/>
<dbReference type="STRING" id="762967.HMPREF9440_01188"/>
<dbReference type="PANTHER" id="PTHR35851:SF1">
    <property type="entry name" value="CELL DIVISION PROTEIN FTSQ"/>
    <property type="match status" value="1"/>
</dbReference>
<dbReference type="PATRIC" id="fig|762967.3.peg.937"/>
<feature type="region of interest" description="Disordered" evidence="7">
    <location>
        <begin position="249"/>
        <end position="275"/>
    </location>
</feature>
<feature type="compositionally biased region" description="Acidic residues" evidence="7">
    <location>
        <begin position="265"/>
        <end position="275"/>
    </location>
</feature>
<evidence type="ECO:0000256" key="1">
    <source>
        <dbReference type="ARBA" id="ARBA00022475"/>
    </source>
</evidence>
<evidence type="ECO:0000313" key="12">
    <source>
        <dbReference type="Proteomes" id="UP000004956"/>
    </source>
</evidence>
<keyword evidence="3" id="KW-0132">Cell division</keyword>
<keyword evidence="1" id="KW-1003">Cell membrane</keyword>
<evidence type="ECO:0000256" key="6">
    <source>
        <dbReference type="ARBA" id="ARBA00023306"/>
    </source>
</evidence>
<dbReference type="Gene3D" id="3.40.50.11690">
    <property type="entry name" value="Cell division protein FtsQ/DivIB"/>
    <property type="match status" value="1"/>
</dbReference>
<dbReference type="OrthoDB" id="9790370at2"/>
<dbReference type="GO" id="GO:0090529">
    <property type="term" value="P:cell septum assembly"/>
    <property type="evidence" value="ECO:0007669"/>
    <property type="project" value="InterPro"/>
</dbReference>
<reference evidence="11 12" key="1">
    <citation type="submission" date="2011-11" db="EMBL/GenBank/DDBJ databases">
        <authorList>
            <person name="Weinstock G."/>
            <person name="Sodergren E."/>
            <person name="Clifton S."/>
            <person name="Fulton L."/>
            <person name="Fulton B."/>
            <person name="Courtney L."/>
            <person name="Fronick C."/>
            <person name="Harrison M."/>
            <person name="Strong C."/>
            <person name="Farmer C."/>
            <person name="Delahaunty K."/>
            <person name="Markovic C."/>
            <person name="Hall O."/>
            <person name="Minx P."/>
            <person name="Tomlinson C."/>
            <person name="Mitreva M."/>
            <person name="Hou S."/>
            <person name="Chen J."/>
            <person name="Wollam A."/>
            <person name="Pepin K.H."/>
            <person name="Johnson M."/>
            <person name="Bhonagiri V."/>
            <person name="Zhang X."/>
            <person name="Suruliraj S."/>
            <person name="Warren W."/>
            <person name="Chinwalla A."/>
            <person name="Mardis E.R."/>
            <person name="Wilson R.K."/>
        </authorList>
    </citation>
    <scope>NUCLEOTIDE SEQUENCE [LARGE SCALE GENOMIC DNA]</scope>
    <source>
        <strain evidence="11 12">YIT 11816</strain>
    </source>
</reference>
<dbReference type="InterPro" id="IPR013685">
    <property type="entry name" value="POTRA_FtsQ_type"/>
</dbReference>
<dbReference type="RefSeq" id="WP_008542036.1">
    <property type="nucleotide sequence ID" value="NZ_JH604948.1"/>
</dbReference>
<dbReference type="InterPro" id="IPR026579">
    <property type="entry name" value="FtsQ"/>
</dbReference>
<evidence type="ECO:0000256" key="4">
    <source>
        <dbReference type="ARBA" id="ARBA00022692"/>
    </source>
</evidence>
<name>H3KEM4_9BURK</name>
<comment type="caution">
    <text evidence="11">The sequence shown here is derived from an EMBL/GenBank/DDBJ whole genome shotgun (WGS) entry which is preliminary data.</text>
</comment>
<proteinExistence type="predicted"/>
<feature type="compositionally biased region" description="Basic and acidic residues" evidence="7">
    <location>
        <begin position="249"/>
        <end position="260"/>
    </location>
</feature>
<dbReference type="InterPro" id="IPR045335">
    <property type="entry name" value="FtsQ_C_sf"/>
</dbReference>
<protein>
    <submittedName>
        <fullName evidence="11">POTRA domain protein, FtsQ-type</fullName>
    </submittedName>
</protein>
<keyword evidence="5" id="KW-1133">Transmembrane helix</keyword>
<dbReference type="EMBL" id="AFBQ01000161">
    <property type="protein sequence ID" value="EHY31435.1"/>
    <property type="molecule type" value="Genomic_DNA"/>
</dbReference>
<feature type="domain" description="POTRA" evidence="10">
    <location>
        <begin position="47"/>
        <end position="100"/>
    </location>
</feature>
<feature type="signal peptide" evidence="8">
    <location>
        <begin position="1"/>
        <end position="18"/>
    </location>
</feature>